<dbReference type="InterPro" id="IPR029063">
    <property type="entry name" value="SAM-dependent_MTases_sf"/>
</dbReference>
<proteinExistence type="predicted"/>
<keyword evidence="5" id="KW-0949">S-adenosyl-L-methionine</keyword>
<dbReference type="Gene3D" id="3.40.50.150">
    <property type="entry name" value="Vaccinia Virus protein VP39"/>
    <property type="match status" value="1"/>
</dbReference>
<dbReference type="PANTHER" id="PTHR47816">
    <property type="entry name" value="RIBOSOMAL RNA SMALL SUBUNIT METHYLTRANSFERASE C"/>
    <property type="match status" value="1"/>
</dbReference>
<reference evidence="7 8" key="1">
    <citation type="submission" date="2018-04" db="EMBL/GenBank/DDBJ databases">
        <title>The genome sequence of Caulobacter sp. 744.</title>
        <authorList>
            <person name="Gao J."/>
            <person name="Sun J."/>
        </authorList>
    </citation>
    <scope>NUCLEOTIDE SEQUENCE [LARGE SCALE GENOMIC DNA]</scope>
    <source>
        <strain evidence="7 8">774</strain>
    </source>
</reference>
<evidence type="ECO:0000256" key="2">
    <source>
        <dbReference type="ARBA" id="ARBA00022552"/>
    </source>
</evidence>
<keyword evidence="3 7" id="KW-0489">Methyltransferase</keyword>
<evidence type="ECO:0000256" key="3">
    <source>
        <dbReference type="ARBA" id="ARBA00022603"/>
    </source>
</evidence>
<name>A0A2T9KCG3_9CAUL</name>
<dbReference type="GO" id="GO:0003676">
    <property type="term" value="F:nucleic acid binding"/>
    <property type="evidence" value="ECO:0007669"/>
    <property type="project" value="InterPro"/>
</dbReference>
<keyword evidence="2" id="KW-0698">rRNA processing</keyword>
<organism evidence="7 8">
    <name type="scientific">Caulobacter endophyticus</name>
    <dbReference type="NCBI Taxonomy" id="2172652"/>
    <lineage>
        <taxon>Bacteria</taxon>
        <taxon>Pseudomonadati</taxon>
        <taxon>Pseudomonadota</taxon>
        <taxon>Alphaproteobacteria</taxon>
        <taxon>Caulobacterales</taxon>
        <taxon>Caulobacteraceae</taxon>
        <taxon>Caulobacter</taxon>
    </lineage>
</organism>
<dbReference type="InterPro" id="IPR002052">
    <property type="entry name" value="DNA_methylase_N6_adenine_CS"/>
</dbReference>
<evidence type="ECO:0000313" key="7">
    <source>
        <dbReference type="EMBL" id="PVM93655.1"/>
    </source>
</evidence>
<dbReference type="GO" id="GO:0032259">
    <property type="term" value="P:methylation"/>
    <property type="evidence" value="ECO:0007669"/>
    <property type="project" value="UniProtKB-KW"/>
</dbReference>
<dbReference type="CDD" id="cd02440">
    <property type="entry name" value="AdoMet_MTases"/>
    <property type="match status" value="1"/>
</dbReference>
<accession>A0A2T9KCG3</accession>
<comment type="caution">
    <text evidence="7">The sequence shown here is derived from an EMBL/GenBank/DDBJ whole genome shotgun (WGS) entry which is preliminary data.</text>
</comment>
<keyword evidence="1" id="KW-0963">Cytoplasm</keyword>
<keyword evidence="8" id="KW-1185">Reference proteome</keyword>
<dbReference type="Pfam" id="PF05175">
    <property type="entry name" value="MTS"/>
    <property type="match status" value="1"/>
</dbReference>
<evidence type="ECO:0000313" key="8">
    <source>
        <dbReference type="Proteomes" id="UP000245073"/>
    </source>
</evidence>
<evidence type="ECO:0000259" key="6">
    <source>
        <dbReference type="Pfam" id="PF05175"/>
    </source>
</evidence>
<evidence type="ECO:0000256" key="5">
    <source>
        <dbReference type="ARBA" id="ARBA00022691"/>
    </source>
</evidence>
<dbReference type="InterPro" id="IPR046977">
    <property type="entry name" value="RsmC/RlmG"/>
</dbReference>
<keyword evidence="4 7" id="KW-0808">Transferase</keyword>
<dbReference type="EMBL" id="QDKQ01000016">
    <property type="protein sequence ID" value="PVM93655.1"/>
    <property type="molecule type" value="Genomic_DNA"/>
</dbReference>
<dbReference type="GO" id="GO:0006364">
    <property type="term" value="P:rRNA processing"/>
    <property type="evidence" value="ECO:0007669"/>
    <property type="project" value="UniProtKB-KW"/>
</dbReference>
<gene>
    <name evidence="7" type="ORF">DDF67_02935</name>
</gene>
<dbReference type="Proteomes" id="UP000245073">
    <property type="component" value="Unassembled WGS sequence"/>
</dbReference>
<feature type="domain" description="Methyltransferase small" evidence="6">
    <location>
        <begin position="132"/>
        <end position="212"/>
    </location>
</feature>
<dbReference type="PANTHER" id="PTHR47816:SF4">
    <property type="entry name" value="RIBOSOMAL RNA SMALL SUBUNIT METHYLTRANSFERASE C"/>
    <property type="match status" value="1"/>
</dbReference>
<evidence type="ECO:0000256" key="1">
    <source>
        <dbReference type="ARBA" id="ARBA00022490"/>
    </source>
</evidence>
<dbReference type="AlphaFoldDB" id="A0A2T9KCG3"/>
<dbReference type="InterPro" id="IPR007848">
    <property type="entry name" value="Small_mtfrase_dom"/>
</dbReference>
<sequence length="312" mass="33200">MSGPTDARADARLLALLEHAAGAHYRFVTPTSATVRRRLAQAPPAEPAARDVLGWGFDFAAEDMPPLHCLLKDAGVLEEADGRLRSRLRIASLDEELLLHAGGPGAAEDAVFLGPDSYRFARLIQSKVAFGAASAVLDIGTGAGVGALVAARLSPGARLTAIDINPKALTLARINLRHAGLEARLVLTNGLADVEDLFDLIVANPPYVAGRSGRIYKDGGDMHGARLSLDWTQQALERLAPGGRFVLYTGSPISMGGRDILGEHLKALARKAGCALDYEEIDPDIFGGELRRPEYRDVERIAAIGAVFTRPS</sequence>
<dbReference type="SUPFAM" id="SSF53335">
    <property type="entry name" value="S-adenosyl-L-methionine-dependent methyltransferases"/>
    <property type="match status" value="1"/>
</dbReference>
<dbReference type="OrthoDB" id="9800643at2"/>
<dbReference type="GO" id="GO:0008757">
    <property type="term" value="F:S-adenosylmethionine-dependent methyltransferase activity"/>
    <property type="evidence" value="ECO:0007669"/>
    <property type="project" value="InterPro"/>
</dbReference>
<protein>
    <submittedName>
        <fullName evidence="7">Methyltransferase</fullName>
    </submittedName>
</protein>
<dbReference type="GO" id="GO:0008170">
    <property type="term" value="F:N-methyltransferase activity"/>
    <property type="evidence" value="ECO:0007669"/>
    <property type="project" value="UniProtKB-ARBA"/>
</dbReference>
<dbReference type="PROSITE" id="PS00092">
    <property type="entry name" value="N6_MTASE"/>
    <property type="match status" value="1"/>
</dbReference>
<evidence type="ECO:0000256" key="4">
    <source>
        <dbReference type="ARBA" id="ARBA00022679"/>
    </source>
</evidence>